<comment type="catalytic activity">
    <reaction evidence="4">
        <text>a 1-acyl-sn-glycero-3-phosphate + an acyl-CoA = a 1,2-diacyl-sn-glycero-3-phosphate + CoA</text>
        <dbReference type="Rhea" id="RHEA:19709"/>
        <dbReference type="ChEBI" id="CHEBI:57287"/>
        <dbReference type="ChEBI" id="CHEBI:57970"/>
        <dbReference type="ChEBI" id="CHEBI:58342"/>
        <dbReference type="ChEBI" id="CHEBI:58608"/>
        <dbReference type="EC" id="2.3.1.51"/>
    </reaction>
</comment>
<keyword evidence="5" id="KW-0812">Transmembrane</keyword>
<evidence type="ECO:0000313" key="7">
    <source>
        <dbReference type="EMBL" id="KIW93992.1"/>
    </source>
</evidence>
<dbReference type="EMBL" id="KN846986">
    <property type="protein sequence ID" value="KIW93992.1"/>
    <property type="molecule type" value="Genomic_DNA"/>
</dbReference>
<reference evidence="7" key="1">
    <citation type="submission" date="2015-01" db="EMBL/GenBank/DDBJ databases">
        <title>The Genome Sequence of Cladophialophora bantiana CBS 173.52.</title>
        <authorList>
            <consortium name="The Broad Institute Genomics Platform"/>
            <person name="Cuomo C."/>
            <person name="de Hoog S."/>
            <person name="Gorbushina A."/>
            <person name="Stielow B."/>
            <person name="Teixiera M."/>
            <person name="Abouelleil A."/>
            <person name="Chapman S.B."/>
            <person name="Priest M."/>
            <person name="Young S.K."/>
            <person name="Wortman J."/>
            <person name="Nusbaum C."/>
            <person name="Birren B."/>
        </authorList>
    </citation>
    <scope>NUCLEOTIDE SEQUENCE [LARGE SCALE GENOMIC DNA]</scope>
    <source>
        <strain evidence="7">CBS 173.52</strain>
    </source>
</reference>
<keyword evidence="4" id="KW-0444">Lipid biosynthesis</keyword>
<keyword evidence="4" id="KW-0594">Phospholipid biosynthesis</keyword>
<evidence type="ECO:0000256" key="4">
    <source>
        <dbReference type="RuleBase" id="RU361267"/>
    </source>
</evidence>
<dbReference type="RefSeq" id="XP_016620661.1">
    <property type="nucleotide sequence ID" value="XM_016763048.1"/>
</dbReference>
<dbReference type="SMART" id="SM00563">
    <property type="entry name" value="PlsC"/>
    <property type="match status" value="1"/>
</dbReference>
<evidence type="ECO:0000256" key="5">
    <source>
        <dbReference type="SAM" id="Phobius"/>
    </source>
</evidence>
<sequence length="260" mass="29461">MEAFLQRVSYYRKMFLTQFFLMVSVSYGLILAVVLRPWGKSLLSISIAGRLFYRLVRWTTGIRVQVVEGAERLQLREAVFVANHQSELDIFIFSGIIPKYCTLAAKSDLKAVPIIGWFLCATETLFVDFKNSKSTIDAFKKAAIELRRRRHGVFIFPEGERSFFLKPNLLPFKKGAFHLAVQAQVPIVPIVASNYADIAEKRSKTLRPGKILVKVMEPIDTRNFTAADVEGLRTRTREKMLQEVLSLTAQGNPIPHPQAG</sequence>
<dbReference type="GO" id="GO:0016020">
    <property type="term" value="C:membrane"/>
    <property type="evidence" value="ECO:0007669"/>
    <property type="project" value="InterPro"/>
</dbReference>
<keyword evidence="3 4" id="KW-0012">Acyltransferase</keyword>
<dbReference type="AlphaFoldDB" id="A0A0D2G5X1"/>
<organism evidence="7">
    <name type="scientific">Cladophialophora bantiana (strain ATCC 10958 / CBS 173.52 / CDC B-1940 / NIH 8579)</name>
    <name type="common">Xylohypha bantiana</name>
    <dbReference type="NCBI Taxonomy" id="1442370"/>
    <lineage>
        <taxon>Eukaryota</taxon>
        <taxon>Fungi</taxon>
        <taxon>Dikarya</taxon>
        <taxon>Ascomycota</taxon>
        <taxon>Pezizomycotina</taxon>
        <taxon>Eurotiomycetes</taxon>
        <taxon>Chaetothyriomycetidae</taxon>
        <taxon>Chaetothyriales</taxon>
        <taxon>Herpotrichiellaceae</taxon>
        <taxon>Cladophialophora</taxon>
    </lineage>
</organism>
<dbReference type="CDD" id="cd07989">
    <property type="entry name" value="LPLAT_AGPAT-like"/>
    <property type="match status" value="1"/>
</dbReference>
<evidence type="ECO:0000256" key="1">
    <source>
        <dbReference type="ARBA" id="ARBA00008655"/>
    </source>
</evidence>
<dbReference type="VEuPathDB" id="FungiDB:Z519_05307"/>
<evidence type="ECO:0000256" key="3">
    <source>
        <dbReference type="ARBA" id="ARBA00023315"/>
    </source>
</evidence>
<dbReference type="NCBIfam" id="TIGR00530">
    <property type="entry name" value="AGP_acyltrn"/>
    <property type="match status" value="1"/>
</dbReference>
<accession>A0A0D2G5X1</accession>
<dbReference type="GO" id="GO:0003841">
    <property type="term" value="F:1-acylglycerol-3-phosphate O-acyltransferase activity"/>
    <property type="evidence" value="ECO:0007669"/>
    <property type="project" value="UniProtKB-UniRule"/>
</dbReference>
<dbReference type="GO" id="GO:0006654">
    <property type="term" value="P:phosphatidic acid biosynthetic process"/>
    <property type="evidence" value="ECO:0007669"/>
    <property type="project" value="TreeGrafter"/>
</dbReference>
<dbReference type="GO" id="GO:0005783">
    <property type="term" value="C:endoplasmic reticulum"/>
    <property type="evidence" value="ECO:0007669"/>
    <property type="project" value="TreeGrafter"/>
</dbReference>
<dbReference type="PANTHER" id="PTHR10434">
    <property type="entry name" value="1-ACYL-SN-GLYCEROL-3-PHOSPHATE ACYLTRANSFERASE"/>
    <property type="match status" value="1"/>
</dbReference>
<protein>
    <recommendedName>
        <fullName evidence="4">1-acyl-sn-glycerol-3-phosphate acyltransferase</fullName>
        <ecNumber evidence="4">2.3.1.51</ecNumber>
    </recommendedName>
</protein>
<keyword evidence="2 4" id="KW-0808">Transferase</keyword>
<dbReference type="Pfam" id="PF01553">
    <property type="entry name" value="Acyltransferase"/>
    <property type="match status" value="1"/>
</dbReference>
<keyword evidence="4" id="KW-1208">Phospholipid metabolism</keyword>
<dbReference type="InterPro" id="IPR004552">
    <property type="entry name" value="AGP_acyltrans"/>
</dbReference>
<dbReference type="SUPFAM" id="SSF69593">
    <property type="entry name" value="Glycerol-3-phosphate (1)-acyltransferase"/>
    <property type="match status" value="1"/>
</dbReference>
<comment type="domain">
    <text evidence="4">The HXXXXD motif is essential for acyltransferase activity and may constitute the binding site for the phosphate moiety of the glycerol-3-phosphate.</text>
</comment>
<proteinExistence type="inferred from homology"/>
<gene>
    <name evidence="7" type="ORF">Z519_05307</name>
</gene>
<name>A0A0D2G5X1_CLAB1</name>
<comment type="similarity">
    <text evidence="1 4">Belongs to the 1-acyl-sn-glycerol-3-phosphate acyltransferase family.</text>
</comment>
<dbReference type="PANTHER" id="PTHR10434:SF11">
    <property type="entry name" value="1-ACYL-SN-GLYCEROL-3-PHOSPHATE ACYLTRANSFERASE"/>
    <property type="match status" value="1"/>
</dbReference>
<evidence type="ECO:0000259" key="6">
    <source>
        <dbReference type="SMART" id="SM00563"/>
    </source>
</evidence>
<dbReference type="OrthoDB" id="202234at2759"/>
<keyword evidence="4" id="KW-0443">Lipid metabolism</keyword>
<keyword evidence="5" id="KW-1133">Transmembrane helix</keyword>
<evidence type="ECO:0000256" key="2">
    <source>
        <dbReference type="ARBA" id="ARBA00022679"/>
    </source>
</evidence>
<dbReference type="InterPro" id="IPR002123">
    <property type="entry name" value="Plipid/glycerol_acylTrfase"/>
</dbReference>
<dbReference type="EC" id="2.3.1.51" evidence="4"/>
<dbReference type="HOGENOM" id="CLU_027938_10_0_1"/>
<dbReference type="GeneID" id="27698235"/>
<feature type="domain" description="Phospholipid/glycerol acyltransferase" evidence="6">
    <location>
        <begin position="78"/>
        <end position="195"/>
    </location>
</feature>
<keyword evidence="5" id="KW-0472">Membrane</keyword>
<feature type="transmembrane region" description="Helical" evidence="5">
    <location>
        <begin position="15"/>
        <end position="35"/>
    </location>
</feature>